<protein>
    <submittedName>
        <fullName evidence="1">Uncharacterized protein</fullName>
    </submittedName>
</protein>
<sequence>MQTENLIFTNWKERCSSLGKLLTNLPEPLREATEEDSVRIQTLLDIKRTGKNPETNRPNKWDDTKEKELEQLQNIVKRIEPKDKLPTGAITHLEEVFRHLFWKRRRFLENKYLSKGTICEEDALDLKSQRDEFFYRKNDEHLSNDFIQGTPDNLQKKTKDTKTNWDLESFDNAELTTLYEWQLKGYMWIVHSYDLPELETKTESELVYCLVNAPLHLIEDEKRRMWFQMGQPDDTDEEFRYKVAQLERNMIFDVSKFKKEYPGYDFYNPIKDFSIPPHMRLKSFNVTLTEEDIKHMTRRVTMAREWLVNKERETLKQIADGWRRNN</sequence>
<gene>
    <name evidence="1" type="ORF">I6I88_11955</name>
</gene>
<name>A0A9Q6Z344_MYROD</name>
<dbReference type="Gene3D" id="3.90.320.10">
    <property type="match status" value="1"/>
</dbReference>
<dbReference type="Proteomes" id="UP000596202">
    <property type="component" value="Chromosome"/>
</dbReference>
<dbReference type="AlphaFoldDB" id="A0A9Q6Z344"/>
<evidence type="ECO:0000313" key="2">
    <source>
        <dbReference type="Proteomes" id="UP000596202"/>
    </source>
</evidence>
<dbReference type="InterPro" id="IPR011604">
    <property type="entry name" value="PDDEXK-like_dom_sf"/>
</dbReference>
<dbReference type="SUPFAM" id="SSF52980">
    <property type="entry name" value="Restriction endonuclease-like"/>
    <property type="match status" value="1"/>
</dbReference>
<reference evidence="1 2" key="1">
    <citation type="submission" date="2021-01" db="EMBL/GenBank/DDBJ databases">
        <title>FDA dAtabase for Regulatory Grade micrObial Sequences (FDA-ARGOS): Supporting development and validation of Infectious Disease Dx tests.</title>
        <authorList>
            <person name="Sproer C."/>
            <person name="Gronow S."/>
            <person name="Severitt S."/>
            <person name="Schroder I."/>
            <person name="Tallon L."/>
            <person name="Sadzewicz L."/>
            <person name="Zhao X."/>
            <person name="Boylan J."/>
            <person name="Ott S."/>
            <person name="Bowen H."/>
            <person name="Vavikolanu K."/>
            <person name="Mehta A."/>
            <person name="Aluvathingal J."/>
            <person name="Nadendla S."/>
            <person name="Lowell S."/>
            <person name="Myers T."/>
            <person name="Yan Y."/>
            <person name="Sichtig H."/>
        </authorList>
    </citation>
    <scope>NUCLEOTIDE SEQUENCE [LARGE SCALE GENOMIC DNA]</scope>
    <source>
        <strain evidence="1 2">FDAARGOS_1131</strain>
    </source>
</reference>
<dbReference type="EMBL" id="CP068108">
    <property type="protein sequence ID" value="QQT98928.1"/>
    <property type="molecule type" value="Genomic_DNA"/>
</dbReference>
<dbReference type="RefSeq" id="WP_002986297.1">
    <property type="nucleotide sequence ID" value="NZ_CP068108.1"/>
</dbReference>
<dbReference type="InterPro" id="IPR011335">
    <property type="entry name" value="Restrct_endonuc-II-like"/>
</dbReference>
<accession>A0A9Q6Z344</accession>
<dbReference type="OrthoDB" id="1492210at2"/>
<proteinExistence type="predicted"/>
<organism evidence="1 2">
    <name type="scientific">Myroides odoratus</name>
    <name type="common">Flavobacterium odoratum</name>
    <dbReference type="NCBI Taxonomy" id="256"/>
    <lineage>
        <taxon>Bacteria</taxon>
        <taxon>Pseudomonadati</taxon>
        <taxon>Bacteroidota</taxon>
        <taxon>Flavobacteriia</taxon>
        <taxon>Flavobacteriales</taxon>
        <taxon>Flavobacteriaceae</taxon>
        <taxon>Myroides</taxon>
    </lineage>
</organism>
<dbReference type="GeneID" id="93528377"/>
<evidence type="ECO:0000313" key="1">
    <source>
        <dbReference type="EMBL" id="QQT98928.1"/>
    </source>
</evidence>